<feature type="domain" description="WCX" evidence="2">
    <location>
        <begin position="241"/>
        <end position="305"/>
    </location>
</feature>
<dbReference type="Pfam" id="PF13280">
    <property type="entry name" value="WYL"/>
    <property type="match status" value="1"/>
</dbReference>
<evidence type="ECO:0000313" key="3">
    <source>
        <dbReference type="EMBL" id="MFD1694953.1"/>
    </source>
</evidence>
<dbReference type="Pfam" id="PF25583">
    <property type="entry name" value="WCX"/>
    <property type="match status" value="1"/>
</dbReference>
<evidence type="ECO:0000313" key="4">
    <source>
        <dbReference type="Proteomes" id="UP001597327"/>
    </source>
</evidence>
<dbReference type="InterPro" id="IPR051534">
    <property type="entry name" value="CBASS_pafABC_assoc_protein"/>
</dbReference>
<dbReference type="PANTHER" id="PTHR34580">
    <property type="match status" value="1"/>
</dbReference>
<dbReference type="Proteomes" id="UP001597327">
    <property type="component" value="Unassembled WGS sequence"/>
</dbReference>
<name>A0ABW4JUY8_9HYPH</name>
<gene>
    <name evidence="3" type="ORF">ACFSC7_05455</name>
</gene>
<sequence length="316" mass="36099">MARLAQNRRRGISLEEICEEFDVSHRTAQRMTEALETTFNNVISEDGDDRKRRWRITGNILDPLATRQETTLEALEIAARNAAEQGRTRHSQVLTDLQDELLARLTPKDASRSEADADAVLAGMGRIMRPGPKVALASGVFETVAEALKGPFQIKVRYGRAEKCDRILEPHGVLLGHRTYLVARDPKRPETILNFRMDLIREAECQETSFPMAEDFDLETYAARSFGIWQDPAQYRENVWRFAPEVADRAAEFIFHPDQSLTREPDGSLSVRFTAGGWNEMVWHLYQWGDKVEVLAPDEMREMVRGHQRDDFTGLP</sequence>
<protein>
    <submittedName>
        <fullName evidence="3">Helix-turn-helix transcriptional regulator</fullName>
    </submittedName>
</protein>
<keyword evidence="4" id="KW-1185">Reference proteome</keyword>
<proteinExistence type="predicted"/>
<accession>A0ABW4JUY8</accession>
<evidence type="ECO:0000259" key="2">
    <source>
        <dbReference type="Pfam" id="PF25583"/>
    </source>
</evidence>
<feature type="domain" description="WYL" evidence="1">
    <location>
        <begin position="140"/>
        <end position="204"/>
    </location>
</feature>
<dbReference type="InterPro" id="IPR057727">
    <property type="entry name" value="WCX_dom"/>
</dbReference>
<reference evidence="4" key="1">
    <citation type="journal article" date="2019" name="Int. J. Syst. Evol. Microbiol.">
        <title>The Global Catalogue of Microorganisms (GCM) 10K type strain sequencing project: providing services to taxonomists for standard genome sequencing and annotation.</title>
        <authorList>
            <consortium name="The Broad Institute Genomics Platform"/>
            <consortium name="The Broad Institute Genome Sequencing Center for Infectious Disease"/>
            <person name="Wu L."/>
            <person name="Ma J."/>
        </authorList>
    </citation>
    <scope>NUCLEOTIDE SEQUENCE [LARGE SCALE GENOMIC DNA]</scope>
    <source>
        <strain evidence="4">JCM 3369</strain>
    </source>
</reference>
<dbReference type="EMBL" id="JBHUFA010000001">
    <property type="protein sequence ID" value="MFD1694953.1"/>
    <property type="molecule type" value="Genomic_DNA"/>
</dbReference>
<evidence type="ECO:0000259" key="1">
    <source>
        <dbReference type="Pfam" id="PF13280"/>
    </source>
</evidence>
<dbReference type="PROSITE" id="PS52050">
    <property type="entry name" value="WYL"/>
    <property type="match status" value="1"/>
</dbReference>
<comment type="caution">
    <text evidence="3">The sequence shown here is derived from an EMBL/GenBank/DDBJ whole genome shotgun (WGS) entry which is preliminary data.</text>
</comment>
<organism evidence="3 4">
    <name type="scientific">Roseibium aestuarii</name>
    <dbReference type="NCBI Taxonomy" id="2600299"/>
    <lineage>
        <taxon>Bacteria</taxon>
        <taxon>Pseudomonadati</taxon>
        <taxon>Pseudomonadota</taxon>
        <taxon>Alphaproteobacteria</taxon>
        <taxon>Hyphomicrobiales</taxon>
        <taxon>Stappiaceae</taxon>
        <taxon>Roseibium</taxon>
    </lineage>
</organism>
<dbReference type="PANTHER" id="PTHR34580:SF1">
    <property type="entry name" value="PROTEIN PAFC"/>
    <property type="match status" value="1"/>
</dbReference>
<dbReference type="InterPro" id="IPR026881">
    <property type="entry name" value="WYL_dom"/>
</dbReference>